<dbReference type="InterPro" id="IPR029063">
    <property type="entry name" value="SAM-dependent_MTases_sf"/>
</dbReference>
<sequence length="350" mass="39671">MPDREWKNSIVENRTRNQAEEHVDKYKFLSEQRRPIAVTLGKLFVEVLSDYVDPKGVNVEIGSGSGSLNRLIERSGYTFIEFDKLPFAHEKGGSTGKKRERVVGDIFKMGFADGSVDSLVGLNMLTVIFQDDISQALREIHRVLKQGGTFVHLIDVLPKREIFLVPYLKQGILPIPYIGEDKLCNTFFLVPRDDLPALQDAMKDNSQLQGVFGHYLQSPIEGFLFLMDSYLASPESTNQLVKASGKLLESLNQILEGRARVSDTFNNIFRHFLEKEVQKDGLFELRESGVREKKEIISATDMHTKEFPEYNNFEHNVGIIRRTKNTGTDAPPDGYVKVHAGIQVLVLQKK</sequence>
<dbReference type="InterPro" id="IPR013216">
    <property type="entry name" value="Methyltransf_11"/>
</dbReference>
<proteinExistence type="predicted"/>
<evidence type="ECO:0000313" key="2">
    <source>
        <dbReference type="EMBL" id="OGN27501.1"/>
    </source>
</evidence>
<dbReference type="GO" id="GO:0008757">
    <property type="term" value="F:S-adenosylmethionine-dependent methyltransferase activity"/>
    <property type="evidence" value="ECO:0007669"/>
    <property type="project" value="InterPro"/>
</dbReference>
<evidence type="ECO:0000259" key="1">
    <source>
        <dbReference type="Pfam" id="PF08241"/>
    </source>
</evidence>
<reference evidence="2 3" key="1">
    <citation type="journal article" date="2016" name="Nat. Commun.">
        <title>Thousands of microbial genomes shed light on interconnected biogeochemical processes in an aquifer system.</title>
        <authorList>
            <person name="Anantharaman K."/>
            <person name="Brown C.T."/>
            <person name="Hug L.A."/>
            <person name="Sharon I."/>
            <person name="Castelle C.J."/>
            <person name="Probst A.J."/>
            <person name="Thomas B.C."/>
            <person name="Singh A."/>
            <person name="Wilkins M.J."/>
            <person name="Karaoz U."/>
            <person name="Brodie E.L."/>
            <person name="Williams K.H."/>
            <person name="Hubbard S.S."/>
            <person name="Banfield J.F."/>
        </authorList>
    </citation>
    <scope>NUCLEOTIDE SEQUENCE [LARGE SCALE GENOMIC DNA]</scope>
</reference>
<organism evidence="2 3">
    <name type="scientific">Candidatus Yanofskybacteria bacterium RIFCSPLOWO2_01_FULL_49_25</name>
    <dbReference type="NCBI Taxonomy" id="1802701"/>
    <lineage>
        <taxon>Bacteria</taxon>
        <taxon>Candidatus Yanofskyibacteriota</taxon>
    </lineage>
</organism>
<gene>
    <name evidence="2" type="ORF">A3A33_04730</name>
</gene>
<dbReference type="EMBL" id="MGKP01000029">
    <property type="protein sequence ID" value="OGN27501.1"/>
    <property type="molecule type" value="Genomic_DNA"/>
</dbReference>
<protein>
    <recommendedName>
        <fullName evidence="1">Methyltransferase type 11 domain-containing protein</fullName>
    </recommendedName>
</protein>
<evidence type="ECO:0000313" key="3">
    <source>
        <dbReference type="Proteomes" id="UP000179047"/>
    </source>
</evidence>
<accession>A0A1F8GQ91</accession>
<comment type="caution">
    <text evidence="2">The sequence shown here is derived from an EMBL/GenBank/DDBJ whole genome shotgun (WGS) entry which is preliminary data.</text>
</comment>
<dbReference type="AlphaFoldDB" id="A0A1F8GQ91"/>
<dbReference type="CDD" id="cd02440">
    <property type="entry name" value="AdoMet_MTases"/>
    <property type="match status" value="1"/>
</dbReference>
<dbReference type="SUPFAM" id="SSF53335">
    <property type="entry name" value="S-adenosyl-L-methionine-dependent methyltransferases"/>
    <property type="match status" value="1"/>
</dbReference>
<dbReference type="Pfam" id="PF08241">
    <property type="entry name" value="Methyltransf_11"/>
    <property type="match status" value="1"/>
</dbReference>
<dbReference type="Gene3D" id="3.40.50.150">
    <property type="entry name" value="Vaccinia Virus protein VP39"/>
    <property type="match status" value="1"/>
</dbReference>
<dbReference type="Proteomes" id="UP000179047">
    <property type="component" value="Unassembled WGS sequence"/>
</dbReference>
<name>A0A1F8GQ91_9BACT</name>
<feature type="domain" description="Methyltransferase type 11" evidence="1">
    <location>
        <begin position="59"/>
        <end position="151"/>
    </location>
</feature>
<dbReference type="STRING" id="1802701.A3A33_04730"/>